<reference evidence="5" key="1">
    <citation type="journal article" date="2019" name="Int. J. Syst. Evol. Microbiol.">
        <title>The Global Catalogue of Microorganisms (GCM) 10K type strain sequencing project: providing services to taxonomists for standard genome sequencing and annotation.</title>
        <authorList>
            <consortium name="The Broad Institute Genomics Platform"/>
            <consortium name="The Broad Institute Genome Sequencing Center for Infectious Disease"/>
            <person name="Wu L."/>
            <person name="Ma J."/>
        </authorList>
    </citation>
    <scope>NUCLEOTIDE SEQUENCE [LARGE SCALE GENOMIC DNA]</scope>
    <source>
        <strain evidence="5">JCM 15395</strain>
    </source>
</reference>
<accession>A0ABP3RTK1</accession>
<keyword evidence="1" id="KW-0378">Hydrolase</keyword>
<evidence type="ECO:0000313" key="5">
    <source>
        <dbReference type="Proteomes" id="UP001500866"/>
    </source>
</evidence>
<dbReference type="Gene3D" id="3.40.630.40">
    <property type="entry name" value="Zn-dependent exopeptidases"/>
    <property type="match status" value="1"/>
</dbReference>
<evidence type="ECO:0000313" key="4">
    <source>
        <dbReference type="EMBL" id="GAA0613942.1"/>
    </source>
</evidence>
<evidence type="ECO:0000259" key="3">
    <source>
        <dbReference type="SMART" id="SM00646"/>
    </source>
</evidence>
<protein>
    <recommendedName>
        <fullName evidence="3">MurNAc-LAA domain-containing protein</fullName>
    </recommendedName>
</protein>
<dbReference type="Proteomes" id="UP001500866">
    <property type="component" value="Unassembled WGS sequence"/>
</dbReference>
<dbReference type="CDD" id="cd02696">
    <property type="entry name" value="MurNAc-LAA"/>
    <property type="match status" value="1"/>
</dbReference>
<evidence type="ECO:0000256" key="2">
    <source>
        <dbReference type="SAM" id="MobiDB-lite"/>
    </source>
</evidence>
<dbReference type="InterPro" id="IPR050695">
    <property type="entry name" value="N-acetylmuramoyl_amidase_3"/>
</dbReference>
<dbReference type="Pfam" id="PF01520">
    <property type="entry name" value="Amidase_3"/>
    <property type="match status" value="1"/>
</dbReference>
<evidence type="ECO:0000256" key="1">
    <source>
        <dbReference type="ARBA" id="ARBA00022801"/>
    </source>
</evidence>
<dbReference type="SMART" id="SM00646">
    <property type="entry name" value="Ami_3"/>
    <property type="match status" value="1"/>
</dbReference>
<gene>
    <name evidence="4" type="ORF">GCM10009001_33970</name>
</gene>
<feature type="domain" description="MurNAc-LAA" evidence="3">
    <location>
        <begin position="64"/>
        <end position="177"/>
    </location>
</feature>
<proteinExistence type="predicted"/>
<dbReference type="SUPFAM" id="SSF53187">
    <property type="entry name" value="Zn-dependent exopeptidases"/>
    <property type="match status" value="1"/>
</dbReference>
<dbReference type="PANTHER" id="PTHR30404:SF0">
    <property type="entry name" value="N-ACETYLMURAMOYL-L-ALANINE AMIDASE AMIC"/>
    <property type="match status" value="1"/>
</dbReference>
<sequence length="272" mass="30590">MKPILIIDPGHGGRDPGGGSNSHWTEKNLNLSISLYQYERFKELGIPVTLTRERDVTLFPANRTRMVRASGAEYCLSNHINAGGGDGTEMIHSIYGDKDFPEQLANGLRNAGQNVRRIFTRALPGNPQLDFYYMNRNTGRVKTVIIEYGFADSTADDVRQLKQHWKKYAEAIVKAFCLYISHPYRKVSGKATAEEERKKFLQLPSKAKSWRVYPLKVAPVKGNEKGFLRPAKFGGLTYEVLSNPEPHVYIIQTRDFGKVQIYAHPSTGAALS</sequence>
<dbReference type="InterPro" id="IPR002508">
    <property type="entry name" value="MurNAc-LAA_cat"/>
</dbReference>
<feature type="region of interest" description="Disordered" evidence="2">
    <location>
        <begin position="1"/>
        <end position="23"/>
    </location>
</feature>
<name>A0ABP3RTK1_9BACI</name>
<dbReference type="EMBL" id="BAAADS010000025">
    <property type="protein sequence ID" value="GAA0613942.1"/>
    <property type="molecule type" value="Genomic_DNA"/>
</dbReference>
<organism evidence="4 5">
    <name type="scientific">Virgibacillus siamensis</name>
    <dbReference type="NCBI Taxonomy" id="480071"/>
    <lineage>
        <taxon>Bacteria</taxon>
        <taxon>Bacillati</taxon>
        <taxon>Bacillota</taxon>
        <taxon>Bacilli</taxon>
        <taxon>Bacillales</taxon>
        <taxon>Bacillaceae</taxon>
        <taxon>Virgibacillus</taxon>
    </lineage>
</organism>
<dbReference type="PANTHER" id="PTHR30404">
    <property type="entry name" value="N-ACETYLMURAMOYL-L-ALANINE AMIDASE"/>
    <property type="match status" value="1"/>
</dbReference>
<dbReference type="RefSeq" id="WP_343815873.1">
    <property type="nucleotide sequence ID" value="NZ_BAAADS010000025.1"/>
</dbReference>
<keyword evidence="5" id="KW-1185">Reference proteome</keyword>
<comment type="caution">
    <text evidence="4">The sequence shown here is derived from an EMBL/GenBank/DDBJ whole genome shotgun (WGS) entry which is preliminary data.</text>
</comment>